<keyword evidence="1" id="KW-1133">Transmembrane helix</keyword>
<name>A0A2W4QJ09_9GAMM</name>
<organism evidence="2 3">
    <name type="scientific">Candidatus Methylumidiphilus alinenensis</name>
    <dbReference type="NCBI Taxonomy" id="2202197"/>
    <lineage>
        <taxon>Bacteria</taxon>
        <taxon>Pseudomonadati</taxon>
        <taxon>Pseudomonadota</taxon>
        <taxon>Gammaproteobacteria</taxon>
        <taxon>Methylococcales</taxon>
        <taxon>Candidatus Methylumidiphilus</taxon>
    </lineage>
</organism>
<evidence type="ECO:0000256" key="1">
    <source>
        <dbReference type="SAM" id="Phobius"/>
    </source>
</evidence>
<sequence>MKKPEPWSKGRLENWRKTRSGGKNRFIWTHGVVQWGGFMLFFSLGVFQHSHYGNVFSTEGNLPFRLVLALLVWVFVGYLYGQSRWRRNEQEYLEQLSGDE</sequence>
<keyword evidence="1" id="KW-0812">Transmembrane</keyword>
<protein>
    <recommendedName>
        <fullName evidence="4">2TM domain-containing protein</fullName>
    </recommendedName>
</protein>
<reference evidence="2 3" key="1">
    <citation type="journal article" date="2018" name="Aquat. Microb. Ecol.">
        <title>Gammaproteobacterial methanotrophs dominate.</title>
        <authorList>
            <person name="Rissanen A.J."/>
            <person name="Saarenheimo J."/>
            <person name="Tiirola M."/>
            <person name="Peura S."/>
            <person name="Aalto S.L."/>
            <person name="Karvinen A."/>
            <person name="Nykanen H."/>
        </authorList>
    </citation>
    <scope>NUCLEOTIDE SEQUENCE [LARGE SCALE GENOMIC DNA]</scope>
    <source>
        <strain evidence="2">AMbin10</strain>
    </source>
</reference>
<evidence type="ECO:0000313" key="2">
    <source>
        <dbReference type="EMBL" id="PZN71943.1"/>
    </source>
</evidence>
<gene>
    <name evidence="2" type="ORF">DM484_25215</name>
</gene>
<dbReference type="AlphaFoldDB" id="A0A2W4QJ09"/>
<dbReference type="EMBL" id="QJPH01000504">
    <property type="protein sequence ID" value="PZN71943.1"/>
    <property type="molecule type" value="Genomic_DNA"/>
</dbReference>
<evidence type="ECO:0008006" key="4">
    <source>
        <dbReference type="Google" id="ProtNLM"/>
    </source>
</evidence>
<feature type="transmembrane region" description="Helical" evidence="1">
    <location>
        <begin position="26"/>
        <end position="47"/>
    </location>
</feature>
<proteinExistence type="predicted"/>
<evidence type="ECO:0000313" key="3">
    <source>
        <dbReference type="Proteomes" id="UP000249396"/>
    </source>
</evidence>
<dbReference type="Proteomes" id="UP000249396">
    <property type="component" value="Unassembled WGS sequence"/>
</dbReference>
<feature type="transmembrane region" description="Helical" evidence="1">
    <location>
        <begin position="62"/>
        <end position="81"/>
    </location>
</feature>
<keyword evidence="1" id="KW-0472">Membrane</keyword>
<comment type="caution">
    <text evidence="2">The sequence shown here is derived from an EMBL/GenBank/DDBJ whole genome shotgun (WGS) entry which is preliminary data.</text>
</comment>
<accession>A0A2W4QJ09</accession>